<gene>
    <name evidence="1" type="ORF">G3I66_02625</name>
</gene>
<dbReference type="AlphaFoldDB" id="A0A6G3T6M1"/>
<evidence type="ECO:0000313" key="1">
    <source>
        <dbReference type="EMBL" id="NEC32085.1"/>
    </source>
</evidence>
<organism evidence="1 2">
    <name type="scientific">Streptomyces rubrogriseus</name>
    <dbReference type="NCBI Taxonomy" id="194673"/>
    <lineage>
        <taxon>Bacteria</taxon>
        <taxon>Bacillati</taxon>
        <taxon>Actinomycetota</taxon>
        <taxon>Actinomycetes</taxon>
        <taxon>Kitasatosporales</taxon>
        <taxon>Streptomycetaceae</taxon>
        <taxon>Streptomyces</taxon>
        <taxon>Streptomyces violaceoruber group</taxon>
    </lineage>
</organism>
<dbReference type="RefSeq" id="WP_109029016.1">
    <property type="nucleotide sequence ID" value="NZ_BEWD01000002.1"/>
</dbReference>
<dbReference type="EMBL" id="JAAGMQ010000074">
    <property type="protein sequence ID" value="NEC32085.1"/>
    <property type="molecule type" value="Genomic_DNA"/>
</dbReference>
<accession>A0A6G3T6M1</accession>
<comment type="caution">
    <text evidence="1">The sequence shown here is derived from an EMBL/GenBank/DDBJ whole genome shotgun (WGS) entry which is preliminary data.</text>
</comment>
<protein>
    <submittedName>
        <fullName evidence="1">Uncharacterized protein</fullName>
    </submittedName>
</protein>
<reference evidence="1 2" key="1">
    <citation type="submission" date="2020-01" db="EMBL/GenBank/DDBJ databases">
        <title>Insect and environment-associated Actinomycetes.</title>
        <authorList>
            <person name="Currrie C."/>
            <person name="Chevrette M."/>
            <person name="Carlson C."/>
            <person name="Stubbendieck R."/>
            <person name="Wendt-Pienkowski E."/>
        </authorList>
    </citation>
    <scope>NUCLEOTIDE SEQUENCE [LARGE SCALE GENOMIC DNA]</scope>
    <source>
        <strain evidence="1 2">SID7739</strain>
    </source>
</reference>
<proteinExistence type="predicted"/>
<dbReference type="Proteomes" id="UP000475666">
    <property type="component" value="Unassembled WGS sequence"/>
</dbReference>
<dbReference type="GeneID" id="96656495"/>
<name>A0A6G3T6M1_9ACTN</name>
<evidence type="ECO:0000313" key="2">
    <source>
        <dbReference type="Proteomes" id="UP000475666"/>
    </source>
</evidence>
<sequence>MHDLIHRIAHWLTLLLGPGTGTHRAGAPRHRARSTPRPTAPVLLPLHHSPYCRHLPLDGAASRLVRPYLAAHEQELDRQRHRRLALVLAADFGIDLDQHVVGARKAAA</sequence>